<evidence type="ECO:0000256" key="2">
    <source>
        <dbReference type="SAM" id="SignalP"/>
    </source>
</evidence>
<protein>
    <recommendedName>
        <fullName evidence="5">CUB domain-containing protein</fullName>
    </recommendedName>
</protein>
<gene>
    <name evidence="3" type="ORF">B0A48_18838</name>
</gene>
<evidence type="ECO:0000256" key="1">
    <source>
        <dbReference type="SAM" id="MobiDB-lite"/>
    </source>
</evidence>
<dbReference type="InParanoid" id="A0A1V8S7U2"/>
<reference evidence="4" key="1">
    <citation type="submission" date="2017-03" db="EMBL/GenBank/DDBJ databases">
        <title>Genomes of endolithic fungi from Antarctica.</title>
        <authorList>
            <person name="Coleine C."/>
            <person name="Masonjones S."/>
            <person name="Stajich J.E."/>
        </authorList>
    </citation>
    <scope>NUCLEOTIDE SEQUENCE [LARGE SCALE GENOMIC DNA]</scope>
    <source>
        <strain evidence="4">CCFEE 5527</strain>
    </source>
</reference>
<comment type="caution">
    <text evidence="3">The sequence shown here is derived from an EMBL/GenBank/DDBJ whole genome shotgun (WGS) entry which is preliminary data.</text>
</comment>
<evidence type="ECO:0000313" key="3">
    <source>
        <dbReference type="EMBL" id="OQN95192.1"/>
    </source>
</evidence>
<feature type="compositionally biased region" description="Polar residues" evidence="1">
    <location>
        <begin position="286"/>
        <end position="298"/>
    </location>
</feature>
<keyword evidence="4" id="KW-1185">Reference proteome</keyword>
<name>A0A1V8S7U2_9PEZI</name>
<feature type="region of interest" description="Disordered" evidence="1">
    <location>
        <begin position="153"/>
        <end position="172"/>
    </location>
</feature>
<evidence type="ECO:0008006" key="5">
    <source>
        <dbReference type="Google" id="ProtNLM"/>
    </source>
</evidence>
<organism evidence="3 4">
    <name type="scientific">Cryoendolithus antarcticus</name>
    <dbReference type="NCBI Taxonomy" id="1507870"/>
    <lineage>
        <taxon>Eukaryota</taxon>
        <taxon>Fungi</taxon>
        <taxon>Dikarya</taxon>
        <taxon>Ascomycota</taxon>
        <taxon>Pezizomycotina</taxon>
        <taxon>Dothideomycetes</taxon>
        <taxon>Dothideomycetidae</taxon>
        <taxon>Cladosporiales</taxon>
        <taxon>Cladosporiaceae</taxon>
        <taxon>Cryoendolithus</taxon>
    </lineage>
</organism>
<evidence type="ECO:0000313" key="4">
    <source>
        <dbReference type="Proteomes" id="UP000192596"/>
    </source>
</evidence>
<dbReference type="Proteomes" id="UP000192596">
    <property type="component" value="Unassembled WGS sequence"/>
</dbReference>
<feature type="chain" id="PRO_5013320240" description="CUB domain-containing protein" evidence="2">
    <location>
        <begin position="17"/>
        <end position="320"/>
    </location>
</feature>
<keyword evidence="2" id="KW-0732">Signal</keyword>
<sequence length="320" mass="33463">MAKYKTFVLLAAVASAQRTDPSLTEARIALSIGEELTFEPSTDYACQWAVLEYFDNSTQFIDLASNLTCIQDEQNVSSTLRLVFGHNVAPGNASVLVQCQSPLTFEFFVGNRSIATTMTTSLYSLCDNNADAISGMSDSDHAGFAPSEVQALPSSGFASSKPESGFDSSLSNSWSTIATRPSSMAGSPTSGTQTSLHYPSAFLPQFQTRYSSLASLAGDRPVPTAAVASIVHYAPIANLSSQMSLSSGVRPSAYSIPDSETTANNNVPGSQVVTASTPDQDPIESAGTNPDSLTPSSSIARGNVTAVTEQSPSTTCSCAL</sequence>
<proteinExistence type="predicted"/>
<feature type="region of interest" description="Disordered" evidence="1">
    <location>
        <begin position="260"/>
        <end position="298"/>
    </location>
</feature>
<accession>A0A1V8S7U2</accession>
<dbReference type="EMBL" id="NAJO01000134">
    <property type="protein sequence ID" value="OQN95192.1"/>
    <property type="molecule type" value="Genomic_DNA"/>
</dbReference>
<feature type="compositionally biased region" description="Polar residues" evidence="1">
    <location>
        <begin position="260"/>
        <end position="279"/>
    </location>
</feature>
<feature type="signal peptide" evidence="2">
    <location>
        <begin position="1"/>
        <end position="16"/>
    </location>
</feature>
<dbReference type="AlphaFoldDB" id="A0A1V8S7U2"/>